<feature type="compositionally biased region" description="Polar residues" evidence="1">
    <location>
        <begin position="1"/>
        <end position="11"/>
    </location>
</feature>
<dbReference type="EMBL" id="JACHJS010000001">
    <property type="protein sequence ID" value="MBB4967496.1"/>
    <property type="molecule type" value="Genomic_DNA"/>
</dbReference>
<dbReference type="Proteomes" id="UP000542674">
    <property type="component" value="Unassembled WGS sequence"/>
</dbReference>
<comment type="caution">
    <text evidence="2">The sequence shown here is derived from an EMBL/GenBank/DDBJ whole genome shotgun (WGS) entry which is preliminary data.</text>
</comment>
<sequence length="83" mass="8961">MSCQRNANPRQLDSLRCPGRQPGTYLPRKLHARESLDASASAYRSSGAVHNALEKLGDSGYAVRTCDKPRKYSLAATAAAPTQ</sequence>
<keyword evidence="3" id="KW-1185">Reference proteome</keyword>
<protein>
    <submittedName>
        <fullName evidence="2">Uncharacterized protein</fullName>
    </submittedName>
</protein>
<feature type="region of interest" description="Disordered" evidence="1">
    <location>
        <begin position="1"/>
        <end position="26"/>
    </location>
</feature>
<dbReference type="AlphaFoldDB" id="A0A7W7T710"/>
<evidence type="ECO:0000313" key="3">
    <source>
        <dbReference type="Proteomes" id="UP000542674"/>
    </source>
</evidence>
<reference evidence="2 3" key="1">
    <citation type="submission" date="2020-08" db="EMBL/GenBank/DDBJ databases">
        <title>Sequencing the genomes of 1000 actinobacteria strains.</title>
        <authorList>
            <person name="Klenk H.-P."/>
        </authorList>
    </citation>
    <scope>NUCLEOTIDE SEQUENCE [LARGE SCALE GENOMIC DNA]</scope>
    <source>
        <strain evidence="2 3">DSM 45084</strain>
    </source>
</reference>
<organism evidence="2 3">
    <name type="scientific">Saccharothrix violaceirubra</name>
    <dbReference type="NCBI Taxonomy" id="413306"/>
    <lineage>
        <taxon>Bacteria</taxon>
        <taxon>Bacillati</taxon>
        <taxon>Actinomycetota</taxon>
        <taxon>Actinomycetes</taxon>
        <taxon>Pseudonocardiales</taxon>
        <taxon>Pseudonocardiaceae</taxon>
        <taxon>Saccharothrix</taxon>
    </lineage>
</organism>
<proteinExistence type="predicted"/>
<accession>A0A7W7T710</accession>
<evidence type="ECO:0000313" key="2">
    <source>
        <dbReference type="EMBL" id="MBB4967496.1"/>
    </source>
</evidence>
<evidence type="ECO:0000256" key="1">
    <source>
        <dbReference type="SAM" id="MobiDB-lite"/>
    </source>
</evidence>
<name>A0A7W7T710_9PSEU</name>
<gene>
    <name evidence="2" type="ORF">F4559_004855</name>
</gene>